<keyword evidence="2" id="KW-1185">Reference proteome</keyword>
<dbReference type="EMBL" id="CP006773">
    <property type="protein sequence ID" value="AHD02996.1"/>
    <property type="molecule type" value="Genomic_DNA"/>
</dbReference>
<dbReference type="PATRIC" id="fig|999552.6.peg.1617"/>
<dbReference type="AlphaFoldDB" id="V9VW63"/>
<proteinExistence type="predicted"/>
<organism evidence="1 2">
    <name type="scientific">Leisingera methylohalidivorans DSM 14336</name>
    <dbReference type="NCBI Taxonomy" id="999552"/>
    <lineage>
        <taxon>Bacteria</taxon>
        <taxon>Pseudomonadati</taxon>
        <taxon>Pseudomonadota</taxon>
        <taxon>Alphaproteobacteria</taxon>
        <taxon>Rhodobacterales</taxon>
        <taxon>Roseobacteraceae</taxon>
        <taxon>Leisingera</taxon>
    </lineage>
</organism>
<dbReference type="KEGG" id="lmd:METH_08050"/>
<gene>
    <name evidence="1" type="ORF">METH_08050</name>
</gene>
<dbReference type="RefSeq" id="WP_024089879.1">
    <property type="nucleotide sequence ID" value="NC_023135.1"/>
</dbReference>
<name>V9VW63_9RHOB</name>
<evidence type="ECO:0000313" key="1">
    <source>
        <dbReference type="EMBL" id="AHD02996.1"/>
    </source>
</evidence>
<dbReference type="HOGENOM" id="CLU_3154386_0_0_5"/>
<dbReference type="Proteomes" id="UP000018780">
    <property type="component" value="Chromosome"/>
</dbReference>
<accession>V9VW63</accession>
<evidence type="ECO:0000313" key="2">
    <source>
        <dbReference type="Proteomes" id="UP000018780"/>
    </source>
</evidence>
<protein>
    <submittedName>
        <fullName evidence="1">Uncharacterized protein</fullName>
    </submittedName>
</protein>
<reference evidence="1 2" key="1">
    <citation type="submission" date="2013-09" db="EMBL/GenBank/DDBJ databases">
        <authorList>
            <consortium name="DOE Joint Genome Institute"/>
            <person name="Klenk H.-P."/>
            <person name="Huntemann M."/>
            <person name="Han J."/>
            <person name="Chen A."/>
            <person name="Kyrpides N."/>
            <person name="Mavromatis K."/>
            <person name="Markowitz V."/>
            <person name="Palaniappan K."/>
            <person name="Ivanova N."/>
            <person name="Schaumberg A."/>
            <person name="Pati A."/>
            <person name="Liolios K."/>
            <person name="Nordberg H.P."/>
            <person name="Cantor M.N."/>
            <person name="Hua S.X."/>
            <person name="Woyke T."/>
        </authorList>
    </citation>
    <scope>NUCLEOTIDE SEQUENCE [LARGE SCALE GENOMIC DNA]</scope>
    <source>
        <strain evidence="1 2">DSM 14336</strain>
    </source>
</reference>
<sequence>MGGHYNGIADAPFVALKEAYEERGLARGSHALAWVLHEKRALLLSAGA</sequence>